<dbReference type="InterPro" id="IPR027417">
    <property type="entry name" value="P-loop_NTPase"/>
</dbReference>
<evidence type="ECO:0000256" key="4">
    <source>
        <dbReference type="ARBA" id="ARBA00022840"/>
    </source>
</evidence>
<evidence type="ECO:0000256" key="1">
    <source>
        <dbReference type="ARBA" id="ARBA00004651"/>
    </source>
</evidence>
<dbReference type="Proteomes" id="UP001501057">
    <property type="component" value="Unassembled WGS sequence"/>
</dbReference>
<keyword evidence="2 7" id="KW-0812">Transmembrane</keyword>
<dbReference type="Gene3D" id="1.20.1560.10">
    <property type="entry name" value="ABC transporter type 1, transmembrane domain"/>
    <property type="match status" value="1"/>
</dbReference>
<protein>
    <submittedName>
        <fullName evidence="10">ABC transporter ATP-binding protein</fullName>
    </submittedName>
</protein>
<feature type="transmembrane region" description="Helical" evidence="7">
    <location>
        <begin position="268"/>
        <end position="299"/>
    </location>
</feature>
<dbReference type="Pfam" id="PF00005">
    <property type="entry name" value="ABC_tran"/>
    <property type="match status" value="1"/>
</dbReference>
<dbReference type="Gene3D" id="3.40.50.300">
    <property type="entry name" value="P-loop containing nucleotide triphosphate hydrolases"/>
    <property type="match status" value="1"/>
</dbReference>
<keyword evidence="11" id="KW-1185">Reference proteome</keyword>
<dbReference type="CDD" id="cd07346">
    <property type="entry name" value="ABC_6TM_exporters"/>
    <property type="match status" value="1"/>
</dbReference>
<dbReference type="PROSITE" id="PS50929">
    <property type="entry name" value="ABC_TM1F"/>
    <property type="match status" value="1"/>
</dbReference>
<evidence type="ECO:0000256" key="3">
    <source>
        <dbReference type="ARBA" id="ARBA00022741"/>
    </source>
</evidence>
<organism evidence="10 11">
    <name type="scientific">Aeromicrobium alkaliterrae</name>
    <dbReference type="NCBI Taxonomy" id="302168"/>
    <lineage>
        <taxon>Bacteria</taxon>
        <taxon>Bacillati</taxon>
        <taxon>Actinomycetota</taxon>
        <taxon>Actinomycetes</taxon>
        <taxon>Propionibacteriales</taxon>
        <taxon>Nocardioidaceae</taxon>
        <taxon>Aeromicrobium</taxon>
    </lineage>
</organism>
<dbReference type="SMART" id="SM00382">
    <property type="entry name" value="AAA"/>
    <property type="match status" value="1"/>
</dbReference>
<dbReference type="PANTHER" id="PTHR43394">
    <property type="entry name" value="ATP-DEPENDENT PERMEASE MDL1, MITOCHONDRIAL"/>
    <property type="match status" value="1"/>
</dbReference>
<dbReference type="GO" id="GO:0005524">
    <property type="term" value="F:ATP binding"/>
    <property type="evidence" value="ECO:0007669"/>
    <property type="project" value="UniProtKB-KW"/>
</dbReference>
<dbReference type="SUPFAM" id="SSF52540">
    <property type="entry name" value="P-loop containing nucleoside triphosphate hydrolases"/>
    <property type="match status" value="1"/>
</dbReference>
<dbReference type="SUPFAM" id="SSF90123">
    <property type="entry name" value="ABC transporter transmembrane region"/>
    <property type="match status" value="1"/>
</dbReference>
<evidence type="ECO:0000313" key="11">
    <source>
        <dbReference type="Proteomes" id="UP001501057"/>
    </source>
</evidence>
<name>A0ABP4VJ86_9ACTN</name>
<sequence length="586" mass="61482">MSEPQRPARQLLPIATGRETVRLLVRHFRRRPLAVTFAALGFLTTGAAGIVAPRALGDIVDLVQGGGESSDLVGPVVAIVVAAVVGAVAASIAVAALAQATIPVLAELRETVLDRALHLDAGRLEEAGAGDVMARVGDDVRTVTKSLEEAVPLLLTSLMAIVFTAGGLFALDWRLGLAGLLAIPGYVTSLRWYLPRSGPIYRAERVAQGERAESLMATLEHAPTIRAFAREEQAVGEVERTSSNARGLAIATFWMLMRYGGRTNRAECIGVLIILVAGFVMVRGDVVTIGAATAAALYFHRLFNPIGGLLMVFDDVQSSGASLTRLAGVALLPEHDERSEPLDAPARLELLGVGHEWEPGTPVLHDVDLVVEPGERVAIVGASGAGKSTVASIVSGITRPTAGRTLLAGRSIADLGPGTVRRHVAVVSQEVHVLTGTLRENLTLAAPDATDAEVMAALTVVVADRWVRALPDGLDTRVGSFGHALTSAQAQQIALARIVLRDPAVVVLDEATAEAGSAGARELEVAAGNVVRGRTAIVVAHRLTQAQTADRIVVMDHGRIIELGTHDELVAADGRYATLWNAWSGA</sequence>
<dbReference type="InterPro" id="IPR003593">
    <property type="entry name" value="AAA+_ATPase"/>
</dbReference>
<feature type="transmembrane region" description="Helical" evidence="7">
    <location>
        <begin position="177"/>
        <end position="194"/>
    </location>
</feature>
<evidence type="ECO:0000256" key="6">
    <source>
        <dbReference type="ARBA" id="ARBA00023136"/>
    </source>
</evidence>
<dbReference type="InterPro" id="IPR011527">
    <property type="entry name" value="ABC1_TM_dom"/>
</dbReference>
<feature type="transmembrane region" description="Helical" evidence="7">
    <location>
        <begin position="32"/>
        <end position="52"/>
    </location>
</feature>
<feature type="domain" description="ABC transporter" evidence="8">
    <location>
        <begin position="348"/>
        <end position="582"/>
    </location>
</feature>
<evidence type="ECO:0000259" key="9">
    <source>
        <dbReference type="PROSITE" id="PS50929"/>
    </source>
</evidence>
<reference evidence="11" key="1">
    <citation type="journal article" date="2019" name="Int. J. Syst. Evol. Microbiol.">
        <title>The Global Catalogue of Microorganisms (GCM) 10K type strain sequencing project: providing services to taxonomists for standard genome sequencing and annotation.</title>
        <authorList>
            <consortium name="The Broad Institute Genomics Platform"/>
            <consortium name="The Broad Institute Genome Sequencing Center for Infectious Disease"/>
            <person name="Wu L."/>
            <person name="Ma J."/>
        </authorList>
    </citation>
    <scope>NUCLEOTIDE SEQUENCE [LARGE SCALE GENOMIC DNA]</scope>
    <source>
        <strain evidence="11">JCM 13518</strain>
    </source>
</reference>
<dbReference type="Pfam" id="PF00664">
    <property type="entry name" value="ABC_membrane"/>
    <property type="match status" value="1"/>
</dbReference>
<evidence type="ECO:0000256" key="5">
    <source>
        <dbReference type="ARBA" id="ARBA00022989"/>
    </source>
</evidence>
<dbReference type="PANTHER" id="PTHR43394:SF1">
    <property type="entry name" value="ATP-BINDING CASSETTE SUB-FAMILY B MEMBER 10, MITOCHONDRIAL"/>
    <property type="match status" value="1"/>
</dbReference>
<evidence type="ECO:0000256" key="2">
    <source>
        <dbReference type="ARBA" id="ARBA00022692"/>
    </source>
</evidence>
<comment type="caution">
    <text evidence="10">The sequence shown here is derived from an EMBL/GenBank/DDBJ whole genome shotgun (WGS) entry which is preliminary data.</text>
</comment>
<evidence type="ECO:0000256" key="7">
    <source>
        <dbReference type="SAM" id="Phobius"/>
    </source>
</evidence>
<dbReference type="InterPro" id="IPR003439">
    <property type="entry name" value="ABC_transporter-like_ATP-bd"/>
</dbReference>
<proteinExistence type="predicted"/>
<keyword evidence="4 10" id="KW-0067">ATP-binding</keyword>
<keyword evidence="5 7" id="KW-1133">Transmembrane helix</keyword>
<feature type="domain" description="ABC transmembrane type-1" evidence="9">
    <location>
        <begin position="37"/>
        <end position="318"/>
    </location>
</feature>
<evidence type="ECO:0000259" key="8">
    <source>
        <dbReference type="PROSITE" id="PS50893"/>
    </source>
</evidence>
<keyword evidence="6 7" id="KW-0472">Membrane</keyword>
<keyword evidence="3" id="KW-0547">Nucleotide-binding</keyword>
<gene>
    <name evidence="10" type="ORF">GCM10009710_03040</name>
</gene>
<feature type="transmembrane region" description="Helical" evidence="7">
    <location>
        <begin position="72"/>
        <end position="98"/>
    </location>
</feature>
<feature type="transmembrane region" description="Helical" evidence="7">
    <location>
        <begin position="151"/>
        <end position="171"/>
    </location>
</feature>
<comment type="subcellular location">
    <subcellularLocation>
        <location evidence="1">Cell membrane</location>
        <topology evidence="1">Multi-pass membrane protein</topology>
    </subcellularLocation>
</comment>
<dbReference type="PROSITE" id="PS50893">
    <property type="entry name" value="ABC_TRANSPORTER_2"/>
    <property type="match status" value="1"/>
</dbReference>
<accession>A0ABP4VJ86</accession>
<dbReference type="InterPro" id="IPR039421">
    <property type="entry name" value="Type_1_exporter"/>
</dbReference>
<evidence type="ECO:0000313" key="10">
    <source>
        <dbReference type="EMBL" id="GAA1725677.1"/>
    </source>
</evidence>
<dbReference type="EMBL" id="BAAAME010000002">
    <property type="protein sequence ID" value="GAA1725677.1"/>
    <property type="molecule type" value="Genomic_DNA"/>
</dbReference>
<dbReference type="InterPro" id="IPR036640">
    <property type="entry name" value="ABC1_TM_sf"/>
</dbReference>
<dbReference type="RefSeq" id="WP_344197001.1">
    <property type="nucleotide sequence ID" value="NZ_BAAAME010000002.1"/>
</dbReference>